<feature type="compositionally biased region" description="Polar residues" evidence="1">
    <location>
        <begin position="478"/>
        <end position="494"/>
    </location>
</feature>
<feature type="compositionally biased region" description="Low complexity" evidence="1">
    <location>
        <begin position="1465"/>
        <end position="1495"/>
    </location>
</feature>
<dbReference type="EMBL" id="JABCKV010000004">
    <property type="protein sequence ID" value="KAG5648191.1"/>
    <property type="molecule type" value="Genomic_DNA"/>
</dbReference>
<evidence type="ECO:0000313" key="3">
    <source>
        <dbReference type="Proteomes" id="UP000775547"/>
    </source>
</evidence>
<feature type="compositionally biased region" description="Basic and acidic residues" evidence="1">
    <location>
        <begin position="541"/>
        <end position="552"/>
    </location>
</feature>
<feature type="compositionally biased region" description="Low complexity" evidence="1">
    <location>
        <begin position="496"/>
        <end position="505"/>
    </location>
</feature>
<reference evidence="2" key="1">
    <citation type="submission" date="2020-07" db="EMBL/GenBank/DDBJ databases">
        <authorList>
            <person name="Nieuwenhuis M."/>
            <person name="Van De Peppel L.J.J."/>
        </authorList>
    </citation>
    <scope>NUCLEOTIDE SEQUENCE</scope>
    <source>
        <strain evidence="2">AP01</strain>
        <tissue evidence="2">Mycelium</tissue>
    </source>
</reference>
<feature type="region of interest" description="Disordered" evidence="1">
    <location>
        <begin position="269"/>
        <end position="289"/>
    </location>
</feature>
<keyword evidence="3" id="KW-1185">Reference proteome</keyword>
<feature type="compositionally biased region" description="Basic and acidic residues" evidence="1">
    <location>
        <begin position="672"/>
        <end position="698"/>
    </location>
</feature>
<feature type="region of interest" description="Disordered" evidence="1">
    <location>
        <begin position="1462"/>
        <end position="1500"/>
    </location>
</feature>
<feature type="region of interest" description="Disordered" evidence="1">
    <location>
        <begin position="1644"/>
        <end position="1694"/>
    </location>
</feature>
<protein>
    <submittedName>
        <fullName evidence="2">Uncharacterized protein</fullName>
    </submittedName>
</protein>
<feature type="compositionally biased region" description="Polar residues" evidence="1">
    <location>
        <begin position="1680"/>
        <end position="1694"/>
    </location>
</feature>
<feature type="region of interest" description="Disordered" evidence="1">
    <location>
        <begin position="1019"/>
        <end position="1040"/>
    </location>
</feature>
<feature type="compositionally biased region" description="Low complexity" evidence="1">
    <location>
        <begin position="273"/>
        <end position="282"/>
    </location>
</feature>
<feature type="region of interest" description="Disordered" evidence="1">
    <location>
        <begin position="842"/>
        <end position="958"/>
    </location>
</feature>
<feature type="compositionally biased region" description="Basic and acidic residues" evidence="1">
    <location>
        <begin position="374"/>
        <end position="387"/>
    </location>
</feature>
<reference evidence="2" key="2">
    <citation type="submission" date="2021-10" db="EMBL/GenBank/DDBJ databases">
        <title>Phylogenomics reveals ancestral predisposition of the termite-cultivated fungus Termitomyces towards a domesticated lifestyle.</title>
        <authorList>
            <person name="Auxier B."/>
            <person name="Grum-Grzhimaylo A."/>
            <person name="Cardenas M.E."/>
            <person name="Lodge J.D."/>
            <person name="Laessoe T."/>
            <person name="Pedersen O."/>
            <person name="Smith M.E."/>
            <person name="Kuyper T.W."/>
            <person name="Franco-Molano E.A."/>
            <person name="Baroni T.J."/>
            <person name="Aanen D.K."/>
        </authorList>
    </citation>
    <scope>NUCLEOTIDE SEQUENCE</scope>
    <source>
        <strain evidence="2">AP01</strain>
        <tissue evidence="2">Mycelium</tissue>
    </source>
</reference>
<feature type="compositionally biased region" description="Pro residues" evidence="1">
    <location>
        <begin position="797"/>
        <end position="817"/>
    </location>
</feature>
<feature type="compositionally biased region" description="Polar residues" evidence="1">
    <location>
        <begin position="911"/>
        <end position="923"/>
    </location>
</feature>
<comment type="caution">
    <text evidence="2">The sequence shown here is derived from an EMBL/GenBank/DDBJ whole genome shotgun (WGS) entry which is preliminary data.</text>
</comment>
<feature type="compositionally biased region" description="Low complexity" evidence="1">
    <location>
        <begin position="946"/>
        <end position="958"/>
    </location>
</feature>
<accession>A0A9P7KDM5</accession>
<feature type="compositionally biased region" description="Low complexity" evidence="1">
    <location>
        <begin position="181"/>
        <end position="193"/>
    </location>
</feature>
<name>A0A9P7KDM5_9AGAR</name>
<evidence type="ECO:0000313" key="2">
    <source>
        <dbReference type="EMBL" id="KAG5648191.1"/>
    </source>
</evidence>
<feature type="compositionally biased region" description="Low complexity" evidence="1">
    <location>
        <begin position="142"/>
        <end position="164"/>
    </location>
</feature>
<feature type="compositionally biased region" description="Polar residues" evidence="1">
    <location>
        <begin position="336"/>
        <end position="348"/>
    </location>
</feature>
<sequence length="1694" mass="180480">MATIDKDSTVSPQTTAKEGHGPATEILSGGGEEAQGVKSADDAAKSVVATVARTPAVSSELKPATTRPSLVQLGSGSTHSTTAQPKRFSAVNINKKFLEKNSSASASSPISQPAVKAGGSSLVRPQAQSAASHSRLVTTKLTSTSPASSASGAGWSRPSSAAPPNATGSHTPNDGSPPLVTTSLGATSSTTGAPQLPHAGKVIQPQPRAAIVSSQLSQKDNAPAGSNKTVWGNVKPTLAPKLPDVRNEFPTAAEVAQVASSLRTAKLNDSREAAQSAAASKQARMEEADTFRGVHLDPNAHHWDEMEEDDDNFLDGVIEFGDGRQYKIEPADDPSAESSLATADSNSSTDHHGHKARLDDNVPSKDPSSNAPVSKEERFADDFDRSWPRSRTSPAVSRDVPLPSSHPGPSHLPASPATSQDLHAQQEASRVLFNERSNRLEPYSNRPGSVQYASKRGSWQEPSSSPTEPRSARDFSSYGHNVQLLQKPGNQEPQSFRRFSNTSSSGGFGPGPSGTWGRDQLRRDGPPPSPRIPKDNFPLPGRDREDRGRRSDMGPPPLPAHAVRGPSRDGGRQLPPHLSQIPGGAASQEPRRTSGDSRFGPPSANSPAPRSARLPSQSPALSHTSAARVSPAIPISPLPNLSAPELDEARKDVMQTAAARAKQRRQQEEEEREKAQERARRKAAELEERIKATEAEKAQAKEKLEAEKLAKQKQEEEAIAVIEDAVKSVQVPKDSSEPRSTKLNLRRPPSLKRLSTSDSAKPSIAPRQTPLVPAGALSPTPATRAVKSESWRSKASPVPPVPTPQSRPPVPSFVPPPDHVESLVLEEDLEVVDFQDMAKYLGVPEDPEPAEVAEQLSSSAHPSRPVASDFFDSSPHPEPSISPAEELWRQKPLQDVFSERVAPPHRDADATASSRRQSPQSPEASRPIFTVAPFAGPALGPASDQTFSTLPTKPSPTSTDLAQAVVLSPQPNTVRTPRSNQSFYKEAAMSALDDAMSRIKGALDGMAGESKEVPTLAPSAELDTSKTGLGSPFGRLNSQKDRWVPPALRPRSFDTEPCEVFDVTCCERPRSPKPAWNAFTVRLPSVSRLLEPINKRQLQSATKPSYPVRMDILSFDPPVEGMKPRDLSVNDVLFRKPIGGFRTTMKYRVMLPRFRSGPRVNLPAHPPPSKANGVGAFGRPAGADGMATWRKPAQPKQGLDDASDNEEPGLATTSRSPPPDTIASGASNVASIPVSESSTPTKSDGTPARSRALKMPAGSAVAFYRDSRVDAVEEDPKPLVNFIVGSELESRLASQAAAAAAGKPQPSITITSPIALTSTLDSARNGKLMLANGLKESSPTENAPSLVLSKSDSKSSDDSGNGVPVTPPPHHAAPWARSSLTTIPLKESPARGPDPEHLKAVWSQTSNKAGSHGVNSLEGIADDLTSLPFTLQEVKSEDGETPPPSVSAPPSRMSLHDVTRAFQQVPPSSSSNPSPSRRTPPATVTPVRPPNYAYGLPPPPAGTLRPGYHYPSPVVSHSPSPLMYPQMLSASPAPGRMPLNGHAPIYGQPMWLPMPAGSNPQNHASIMRPMGSPYPPQMMPYSPGPPMYGHQPPASIQNPQQQPNGVQGNRDRNMTMMSPVMGHTAMYGSPVLMHAPVMPAPAPPNHGYMVPAGRGQTRTDNGSIQNSQQSNHHHQHHQTHSGYNSSSSFVRPTW</sequence>
<feature type="region of interest" description="Disordered" evidence="1">
    <location>
        <begin position="1332"/>
        <end position="1375"/>
    </location>
</feature>
<feature type="compositionally biased region" description="Low complexity" evidence="1">
    <location>
        <begin position="1597"/>
        <end position="1608"/>
    </location>
</feature>
<feature type="region of interest" description="Disordered" evidence="1">
    <location>
        <begin position="1157"/>
        <end position="1257"/>
    </location>
</feature>
<dbReference type="OrthoDB" id="2504896at2759"/>
<feature type="compositionally biased region" description="Low complexity" evidence="1">
    <location>
        <begin position="601"/>
        <end position="620"/>
    </location>
</feature>
<feature type="region of interest" description="Disordered" evidence="1">
    <location>
        <begin position="324"/>
        <end position="698"/>
    </location>
</feature>
<organism evidence="2 3">
    <name type="scientific">Asterophora parasitica</name>
    <dbReference type="NCBI Taxonomy" id="117018"/>
    <lineage>
        <taxon>Eukaryota</taxon>
        <taxon>Fungi</taxon>
        <taxon>Dikarya</taxon>
        <taxon>Basidiomycota</taxon>
        <taxon>Agaricomycotina</taxon>
        <taxon>Agaricomycetes</taxon>
        <taxon>Agaricomycetidae</taxon>
        <taxon>Agaricales</taxon>
        <taxon>Tricholomatineae</taxon>
        <taxon>Lyophyllaceae</taxon>
        <taxon>Asterophora</taxon>
    </lineage>
</organism>
<feature type="region of interest" description="Disordered" evidence="1">
    <location>
        <begin position="1"/>
        <end position="88"/>
    </location>
</feature>
<evidence type="ECO:0000256" key="1">
    <source>
        <dbReference type="SAM" id="MobiDB-lite"/>
    </source>
</evidence>
<gene>
    <name evidence="2" type="ORF">DXG03_006146</name>
</gene>
<feature type="region of interest" description="Disordered" evidence="1">
    <location>
        <begin position="1434"/>
        <end position="1453"/>
    </location>
</feature>
<feature type="compositionally biased region" description="Polar residues" evidence="1">
    <location>
        <begin position="418"/>
        <end position="428"/>
    </location>
</feature>
<feature type="region of interest" description="Disordered" evidence="1">
    <location>
        <begin position="100"/>
        <end position="232"/>
    </location>
</feature>
<feature type="compositionally biased region" description="Polar residues" evidence="1">
    <location>
        <begin position="1224"/>
        <end position="1244"/>
    </location>
</feature>
<proteinExistence type="predicted"/>
<feature type="compositionally biased region" description="Low complexity" evidence="1">
    <location>
        <begin position="401"/>
        <end position="417"/>
    </location>
</feature>
<dbReference type="Proteomes" id="UP000775547">
    <property type="component" value="Unassembled WGS sequence"/>
</dbReference>
<feature type="compositionally biased region" description="Polar residues" evidence="1">
    <location>
        <begin position="126"/>
        <end position="141"/>
    </location>
</feature>
<feature type="region of interest" description="Disordered" evidence="1">
    <location>
        <begin position="1590"/>
        <end position="1611"/>
    </location>
</feature>
<feature type="compositionally biased region" description="Polar residues" evidence="1">
    <location>
        <begin position="212"/>
        <end position="230"/>
    </location>
</feature>
<feature type="region of interest" description="Disordered" evidence="1">
    <location>
        <begin position="724"/>
        <end position="818"/>
    </location>
</feature>
<feature type="compositionally biased region" description="Polar residues" evidence="1">
    <location>
        <begin position="66"/>
        <end position="84"/>
    </location>
</feature>